<evidence type="ECO:0000313" key="2">
    <source>
        <dbReference type="Proteomes" id="UP000015106"/>
    </source>
</evidence>
<evidence type="ECO:0000313" key="1">
    <source>
        <dbReference type="EnsemblPlants" id="TuG1812G0600003789.01.T03.cds358572"/>
    </source>
</evidence>
<reference evidence="2" key="1">
    <citation type="journal article" date="2013" name="Nature">
        <title>Draft genome of the wheat A-genome progenitor Triticum urartu.</title>
        <authorList>
            <person name="Ling H.Q."/>
            <person name="Zhao S."/>
            <person name="Liu D."/>
            <person name="Wang J."/>
            <person name="Sun H."/>
            <person name="Zhang C."/>
            <person name="Fan H."/>
            <person name="Li D."/>
            <person name="Dong L."/>
            <person name="Tao Y."/>
            <person name="Gao C."/>
            <person name="Wu H."/>
            <person name="Li Y."/>
            <person name="Cui Y."/>
            <person name="Guo X."/>
            <person name="Zheng S."/>
            <person name="Wang B."/>
            <person name="Yu K."/>
            <person name="Liang Q."/>
            <person name="Yang W."/>
            <person name="Lou X."/>
            <person name="Chen J."/>
            <person name="Feng M."/>
            <person name="Jian J."/>
            <person name="Zhang X."/>
            <person name="Luo G."/>
            <person name="Jiang Y."/>
            <person name="Liu J."/>
            <person name="Wang Z."/>
            <person name="Sha Y."/>
            <person name="Zhang B."/>
            <person name="Wu H."/>
            <person name="Tang D."/>
            <person name="Shen Q."/>
            <person name="Xue P."/>
            <person name="Zou S."/>
            <person name="Wang X."/>
            <person name="Liu X."/>
            <person name="Wang F."/>
            <person name="Yang Y."/>
            <person name="An X."/>
            <person name="Dong Z."/>
            <person name="Zhang K."/>
            <person name="Zhang X."/>
            <person name="Luo M.C."/>
            <person name="Dvorak J."/>
            <person name="Tong Y."/>
            <person name="Wang J."/>
            <person name="Yang H."/>
            <person name="Li Z."/>
            <person name="Wang D."/>
            <person name="Zhang A."/>
            <person name="Wang J."/>
        </authorList>
    </citation>
    <scope>NUCLEOTIDE SEQUENCE</scope>
    <source>
        <strain evidence="2">cv. G1812</strain>
    </source>
</reference>
<gene>
    <name evidence="1" type="primary">LOC125512776</name>
</gene>
<dbReference type="Proteomes" id="UP000015106">
    <property type="component" value="Chromosome 6"/>
</dbReference>
<keyword evidence="2" id="KW-1185">Reference proteome</keyword>
<dbReference type="Gramene" id="TuG1812G0600003789.01.T03">
    <property type="protein sequence ID" value="TuG1812G0600003789.01.T03.cds358572"/>
    <property type="gene ID" value="TuG1812G0600003789.01"/>
</dbReference>
<reference evidence="1" key="2">
    <citation type="submission" date="2018-03" db="EMBL/GenBank/DDBJ databases">
        <title>The Triticum urartu genome reveals the dynamic nature of wheat genome evolution.</title>
        <authorList>
            <person name="Ling H."/>
            <person name="Ma B."/>
            <person name="Shi X."/>
            <person name="Liu H."/>
            <person name="Dong L."/>
            <person name="Sun H."/>
            <person name="Cao Y."/>
            <person name="Gao Q."/>
            <person name="Zheng S."/>
            <person name="Li Y."/>
            <person name="Yu Y."/>
            <person name="Du H."/>
            <person name="Qi M."/>
            <person name="Li Y."/>
            <person name="Yu H."/>
            <person name="Cui Y."/>
            <person name="Wang N."/>
            <person name="Chen C."/>
            <person name="Wu H."/>
            <person name="Zhao Y."/>
            <person name="Zhang J."/>
            <person name="Li Y."/>
            <person name="Zhou W."/>
            <person name="Zhang B."/>
            <person name="Hu W."/>
            <person name="Eijk M."/>
            <person name="Tang J."/>
            <person name="Witsenboer H."/>
            <person name="Zhao S."/>
            <person name="Li Z."/>
            <person name="Zhang A."/>
            <person name="Wang D."/>
            <person name="Liang C."/>
        </authorList>
    </citation>
    <scope>NUCLEOTIDE SEQUENCE [LARGE SCALE GENOMIC DNA]</scope>
    <source>
        <strain evidence="1">cv. G1812</strain>
    </source>
</reference>
<dbReference type="EnsemblPlants" id="TuG1812G0600003789.01.T03">
    <property type="protein sequence ID" value="TuG1812G0600003789.01.T03.cds358572"/>
    <property type="gene ID" value="TuG1812G0600003789.01"/>
</dbReference>
<sequence length="129" mass="14486">MKWSQGHIDPCFLLLIVHPQLQFYLGVQRQVLEGATRVFIEASRVRWQGENAVDVDADVVVVDVLHVRVLEGVNLDNKEVGTVLLLQDTKVLRWQCVREVPAWGDEEGQAIGTHARECADDAENDGGRE</sequence>
<accession>A0A8R7QSM9</accession>
<dbReference type="AlphaFoldDB" id="A0A8R7QSM9"/>
<name>A0A8R7QSM9_TRIUA</name>
<reference evidence="1" key="3">
    <citation type="submission" date="2022-06" db="UniProtKB">
        <authorList>
            <consortium name="EnsemblPlants"/>
        </authorList>
    </citation>
    <scope>IDENTIFICATION</scope>
</reference>
<organism evidence="1 2">
    <name type="scientific">Triticum urartu</name>
    <name type="common">Red wild einkorn</name>
    <name type="synonym">Crithodium urartu</name>
    <dbReference type="NCBI Taxonomy" id="4572"/>
    <lineage>
        <taxon>Eukaryota</taxon>
        <taxon>Viridiplantae</taxon>
        <taxon>Streptophyta</taxon>
        <taxon>Embryophyta</taxon>
        <taxon>Tracheophyta</taxon>
        <taxon>Spermatophyta</taxon>
        <taxon>Magnoliopsida</taxon>
        <taxon>Liliopsida</taxon>
        <taxon>Poales</taxon>
        <taxon>Poaceae</taxon>
        <taxon>BOP clade</taxon>
        <taxon>Pooideae</taxon>
        <taxon>Triticodae</taxon>
        <taxon>Triticeae</taxon>
        <taxon>Triticinae</taxon>
        <taxon>Triticum</taxon>
    </lineage>
</organism>
<protein>
    <submittedName>
        <fullName evidence="1">Uncharacterized protein</fullName>
    </submittedName>
</protein>
<proteinExistence type="predicted"/>